<evidence type="ECO:0000313" key="1">
    <source>
        <dbReference type="EMBL" id="KAH3706092.1"/>
    </source>
</evidence>
<reference evidence="1" key="2">
    <citation type="submission" date="2020-11" db="EMBL/GenBank/DDBJ databases">
        <authorList>
            <person name="McCartney M.A."/>
            <person name="Auch B."/>
            <person name="Kono T."/>
            <person name="Mallez S."/>
            <person name="Becker A."/>
            <person name="Gohl D.M."/>
            <person name="Silverstein K.A.T."/>
            <person name="Koren S."/>
            <person name="Bechman K.B."/>
            <person name="Herman A."/>
            <person name="Abrahante J.E."/>
            <person name="Garbe J."/>
        </authorList>
    </citation>
    <scope>NUCLEOTIDE SEQUENCE</scope>
    <source>
        <strain evidence="1">Duluth1</strain>
        <tissue evidence="1">Whole animal</tissue>
    </source>
</reference>
<name>A0A9D3YWJ4_DREPO</name>
<proteinExistence type="predicted"/>
<evidence type="ECO:0000313" key="2">
    <source>
        <dbReference type="Proteomes" id="UP000828390"/>
    </source>
</evidence>
<accession>A0A9D3YWJ4</accession>
<dbReference type="AlphaFoldDB" id="A0A9D3YWJ4"/>
<comment type="caution">
    <text evidence="1">The sequence shown here is derived from an EMBL/GenBank/DDBJ whole genome shotgun (WGS) entry which is preliminary data.</text>
</comment>
<dbReference type="Proteomes" id="UP000828390">
    <property type="component" value="Unassembled WGS sequence"/>
</dbReference>
<dbReference type="EMBL" id="JAIWYP010000014">
    <property type="protein sequence ID" value="KAH3706092.1"/>
    <property type="molecule type" value="Genomic_DNA"/>
</dbReference>
<keyword evidence="2" id="KW-1185">Reference proteome</keyword>
<sequence>MPMVYCASIEERFIFELIQLYCNLYPDIVTVLKTSLGSDTTEDACETACPHFRASIPGGTCKDLEDIYGRGSDHLFWETIPEAYSSWEKGKLVGVDGGKWHYAAYTSGVDLVHHCSNTVGESSAFLRWTCFNLLMLDRVCGSQTDAAYSSWGLTRDVYAFALMSV</sequence>
<reference evidence="1" key="1">
    <citation type="journal article" date="2019" name="bioRxiv">
        <title>The Genome of the Zebra Mussel, Dreissena polymorpha: A Resource for Invasive Species Research.</title>
        <authorList>
            <person name="McCartney M.A."/>
            <person name="Auch B."/>
            <person name="Kono T."/>
            <person name="Mallez S."/>
            <person name="Zhang Y."/>
            <person name="Obille A."/>
            <person name="Becker A."/>
            <person name="Abrahante J.E."/>
            <person name="Garbe J."/>
            <person name="Badalamenti J.P."/>
            <person name="Herman A."/>
            <person name="Mangelson H."/>
            <person name="Liachko I."/>
            <person name="Sullivan S."/>
            <person name="Sone E.D."/>
            <person name="Koren S."/>
            <person name="Silverstein K.A.T."/>
            <person name="Beckman K.B."/>
            <person name="Gohl D.M."/>
        </authorList>
    </citation>
    <scope>NUCLEOTIDE SEQUENCE</scope>
    <source>
        <strain evidence="1">Duluth1</strain>
        <tissue evidence="1">Whole animal</tissue>
    </source>
</reference>
<organism evidence="1 2">
    <name type="scientific">Dreissena polymorpha</name>
    <name type="common">Zebra mussel</name>
    <name type="synonym">Mytilus polymorpha</name>
    <dbReference type="NCBI Taxonomy" id="45954"/>
    <lineage>
        <taxon>Eukaryota</taxon>
        <taxon>Metazoa</taxon>
        <taxon>Spiralia</taxon>
        <taxon>Lophotrochozoa</taxon>
        <taxon>Mollusca</taxon>
        <taxon>Bivalvia</taxon>
        <taxon>Autobranchia</taxon>
        <taxon>Heteroconchia</taxon>
        <taxon>Euheterodonta</taxon>
        <taxon>Imparidentia</taxon>
        <taxon>Neoheterodontei</taxon>
        <taxon>Myida</taxon>
        <taxon>Dreissenoidea</taxon>
        <taxon>Dreissenidae</taxon>
        <taxon>Dreissena</taxon>
    </lineage>
</organism>
<protein>
    <submittedName>
        <fullName evidence="1">Uncharacterized protein</fullName>
    </submittedName>
</protein>
<gene>
    <name evidence="1" type="ORF">DPMN_065472</name>
</gene>